<evidence type="ECO:0000256" key="1">
    <source>
        <dbReference type="SAM" id="SignalP"/>
    </source>
</evidence>
<evidence type="ECO:0000313" key="4">
    <source>
        <dbReference type="Proteomes" id="UP000515220"/>
    </source>
</evidence>
<dbReference type="InterPro" id="IPR006680">
    <property type="entry name" value="Amidohydro-rel"/>
</dbReference>
<dbReference type="Proteomes" id="UP000515220">
    <property type="component" value="Chromosome"/>
</dbReference>
<dbReference type="RefSeq" id="WP_099348697.1">
    <property type="nucleotide sequence ID" value="NZ_AP023326.1"/>
</dbReference>
<dbReference type="InterPro" id="IPR051781">
    <property type="entry name" value="Metallo-dep_Hydrolase"/>
</dbReference>
<dbReference type="Gene3D" id="3.30.110.90">
    <property type="entry name" value="Amidohydrolase"/>
    <property type="match status" value="1"/>
</dbReference>
<dbReference type="Gene3D" id="1.20.58.520">
    <property type="entry name" value="Amidohydrolase"/>
    <property type="match status" value="1"/>
</dbReference>
<dbReference type="InterPro" id="IPR011059">
    <property type="entry name" value="Metal-dep_hydrolase_composite"/>
</dbReference>
<feature type="signal peptide" evidence="1">
    <location>
        <begin position="1"/>
        <end position="24"/>
    </location>
</feature>
<dbReference type="PANTHER" id="PTHR43135:SF3">
    <property type="entry name" value="ALPHA-D-RIBOSE 1-METHYLPHOSPHONATE 5-TRIPHOSPHATE DIPHOSPHATASE"/>
    <property type="match status" value="1"/>
</dbReference>
<reference evidence="3 4" key="1">
    <citation type="submission" date="2020-07" db="EMBL/GenBank/DDBJ databases">
        <title>Complete Genome Sequence of an acetic acid bacterium, Acetobacter aceti JCM20276.</title>
        <authorList>
            <person name="Hirose Y."/>
            <person name="Mihara H."/>
        </authorList>
    </citation>
    <scope>NUCLEOTIDE SEQUENCE [LARGE SCALE GENOMIC DNA]</scope>
    <source>
        <strain evidence="3 4">JCM20276</strain>
    </source>
</reference>
<dbReference type="AlphaFoldDB" id="A0A6S6PI17"/>
<organism evidence="3 4">
    <name type="scientific">Acetobacter aceti</name>
    <dbReference type="NCBI Taxonomy" id="435"/>
    <lineage>
        <taxon>Bacteria</taxon>
        <taxon>Pseudomonadati</taxon>
        <taxon>Pseudomonadota</taxon>
        <taxon>Alphaproteobacteria</taxon>
        <taxon>Acetobacterales</taxon>
        <taxon>Acetobacteraceae</taxon>
        <taxon>Acetobacter</taxon>
        <taxon>Acetobacter subgen. Acetobacter</taxon>
    </lineage>
</organism>
<gene>
    <name evidence="3" type="ORF">AAJCM20276_12140</name>
</gene>
<name>A0A6S6PI17_ACEAC</name>
<protein>
    <submittedName>
        <fullName evidence="3">Organophopsphate acid anhydrase</fullName>
    </submittedName>
</protein>
<sequence length="456" mass="48873">MEFVMRRFHLATAAFLLSASPALADSSPVTALTHVRIIDGTETPPVEDATLVMQGGRILAAGKNISIPKHARILDRSGDTVLPGIISDHSHVGQYEGVTTGPQFYTRPIILSELEQYRRYGVTTVTALGNNAPDVFDPLRRDAHAGKTPSDLFGVDQGIGVPKGAPPVNVAADQLFRPKTPDEARRNVDTMADEGTDLIKIWVDDFDGTLPVKMSPEVISAVVDESHKRNLRVAAHIHDLDDAEHVVAAGVDILAHGIRDQPVPPALIEKLKSGNIWYIATLQLDEASTAWADQSPWTKTPFTIAGLSMPLLQQVSDPAWQQKHTTGKLADFARTSLAMNLQNLKTLYDAGVRVGFGTDSGAMPLRVPGVAEHRELALTVQAGLTPLTAIHIATQNAADLLHLSDRGIIAAGKRADLLVVSGNPAVTIGDTDRIIETWENGTAVAGPIPLNSEGKN</sequence>
<dbReference type="GO" id="GO:0016810">
    <property type="term" value="F:hydrolase activity, acting on carbon-nitrogen (but not peptide) bonds"/>
    <property type="evidence" value="ECO:0007669"/>
    <property type="project" value="InterPro"/>
</dbReference>
<keyword evidence="1" id="KW-0732">Signal</keyword>
<dbReference type="InterPro" id="IPR032466">
    <property type="entry name" value="Metal_Hydrolase"/>
</dbReference>
<dbReference type="Gene3D" id="2.30.40.10">
    <property type="entry name" value="Urease, subunit C, domain 1"/>
    <property type="match status" value="1"/>
</dbReference>
<dbReference type="Gene3D" id="3.40.50.10910">
    <property type="entry name" value="Amidohydrolase"/>
    <property type="match status" value="1"/>
</dbReference>
<dbReference type="SUPFAM" id="SSF51556">
    <property type="entry name" value="Metallo-dependent hydrolases"/>
    <property type="match status" value="1"/>
</dbReference>
<accession>A0A6S6PI17</accession>
<dbReference type="PANTHER" id="PTHR43135">
    <property type="entry name" value="ALPHA-D-RIBOSE 1-METHYLPHOSPHONATE 5-TRIPHOSPHATE DIPHOSPHATASE"/>
    <property type="match status" value="1"/>
</dbReference>
<dbReference type="Pfam" id="PF01979">
    <property type="entry name" value="Amidohydro_1"/>
    <property type="match status" value="1"/>
</dbReference>
<proteinExistence type="predicted"/>
<evidence type="ECO:0000313" key="3">
    <source>
        <dbReference type="EMBL" id="BCI66590.1"/>
    </source>
</evidence>
<feature type="chain" id="PRO_5028350195" evidence="1">
    <location>
        <begin position="25"/>
        <end position="456"/>
    </location>
</feature>
<feature type="domain" description="Amidohydrolase-related" evidence="2">
    <location>
        <begin position="80"/>
        <end position="437"/>
    </location>
</feature>
<dbReference type="EMBL" id="AP023326">
    <property type="protein sequence ID" value="BCI66590.1"/>
    <property type="molecule type" value="Genomic_DNA"/>
</dbReference>
<evidence type="ECO:0000259" key="2">
    <source>
        <dbReference type="Pfam" id="PF01979"/>
    </source>
</evidence>
<dbReference type="SUPFAM" id="SSF51338">
    <property type="entry name" value="Composite domain of metallo-dependent hydrolases"/>
    <property type="match status" value="1"/>
</dbReference>